<dbReference type="InterPro" id="IPR017905">
    <property type="entry name" value="ERV/ALR_sulphydryl_oxidase"/>
</dbReference>
<evidence type="ECO:0000256" key="5">
    <source>
        <dbReference type="ARBA" id="ARBA00023002"/>
    </source>
</evidence>
<keyword evidence="4" id="KW-0274">FAD</keyword>
<keyword evidence="7" id="KW-1133">Transmembrane helix</keyword>
<organism evidence="9">
    <name type="scientific">viral metagenome</name>
    <dbReference type="NCBI Taxonomy" id="1070528"/>
    <lineage>
        <taxon>unclassified sequences</taxon>
        <taxon>metagenomes</taxon>
        <taxon>organismal metagenomes</taxon>
    </lineage>
</organism>
<dbReference type="AlphaFoldDB" id="A0A6C0EIH8"/>
<dbReference type="SUPFAM" id="SSF69000">
    <property type="entry name" value="FAD-dependent thiol oxidase"/>
    <property type="match status" value="1"/>
</dbReference>
<feature type="domain" description="ERV/ALR sulfhydryl oxidase" evidence="8">
    <location>
        <begin position="1"/>
        <end position="104"/>
    </location>
</feature>
<keyword evidence="7" id="KW-0812">Transmembrane</keyword>
<dbReference type="EMBL" id="MN739812">
    <property type="protein sequence ID" value="QHT27145.1"/>
    <property type="molecule type" value="Genomic_DNA"/>
</dbReference>
<dbReference type="InterPro" id="IPR039799">
    <property type="entry name" value="ALR/ERV"/>
</dbReference>
<reference evidence="9" key="1">
    <citation type="journal article" date="2020" name="Nature">
        <title>Giant virus diversity and host interactions through global metagenomics.</title>
        <authorList>
            <person name="Schulz F."/>
            <person name="Roux S."/>
            <person name="Paez-Espino D."/>
            <person name="Jungbluth S."/>
            <person name="Walsh D.A."/>
            <person name="Denef V.J."/>
            <person name="McMahon K.D."/>
            <person name="Konstantinidis K.T."/>
            <person name="Eloe-Fadrosh E.A."/>
            <person name="Kyrpides N.C."/>
            <person name="Woyke T."/>
        </authorList>
    </citation>
    <scope>NUCLEOTIDE SEQUENCE</scope>
    <source>
        <strain evidence="9">GVMAG-M-3300023179-2</strain>
    </source>
</reference>
<evidence type="ECO:0000256" key="2">
    <source>
        <dbReference type="ARBA" id="ARBA00012512"/>
    </source>
</evidence>
<dbReference type="GO" id="GO:0005739">
    <property type="term" value="C:mitochondrion"/>
    <property type="evidence" value="ECO:0007669"/>
    <property type="project" value="TreeGrafter"/>
</dbReference>
<dbReference type="PROSITE" id="PS51324">
    <property type="entry name" value="ERV_ALR"/>
    <property type="match status" value="1"/>
</dbReference>
<evidence type="ECO:0000256" key="3">
    <source>
        <dbReference type="ARBA" id="ARBA00022630"/>
    </source>
</evidence>
<sequence>MVIDKSIWGRHMWFTLHNISLAYPNTPNKTDKENYKAFFYLIKDILPCKICSDHYKENLLKLPLTDEILSNKELFIKWVIDMHNLVNENINKKIIDYKDARKLIENNNFYNSSSNQKSYLNCISENPISNYFLIIIFLIVIFIIYKKM</sequence>
<dbReference type="EC" id="1.8.3.2" evidence="2"/>
<accession>A0A6C0EIH8</accession>
<dbReference type="Pfam" id="PF04777">
    <property type="entry name" value="Evr1_Alr"/>
    <property type="match status" value="1"/>
</dbReference>
<keyword evidence="6" id="KW-1015">Disulfide bond</keyword>
<dbReference type="PANTHER" id="PTHR12645">
    <property type="entry name" value="ALR/ERV"/>
    <property type="match status" value="1"/>
</dbReference>
<comment type="cofactor">
    <cofactor evidence="1">
        <name>FAD</name>
        <dbReference type="ChEBI" id="CHEBI:57692"/>
    </cofactor>
</comment>
<feature type="transmembrane region" description="Helical" evidence="7">
    <location>
        <begin position="128"/>
        <end position="145"/>
    </location>
</feature>
<dbReference type="Gene3D" id="1.20.120.310">
    <property type="entry name" value="ERV/ALR sulfhydryl oxidase domain"/>
    <property type="match status" value="1"/>
</dbReference>
<dbReference type="GO" id="GO:0050660">
    <property type="term" value="F:flavin adenine dinucleotide binding"/>
    <property type="evidence" value="ECO:0007669"/>
    <property type="project" value="TreeGrafter"/>
</dbReference>
<evidence type="ECO:0000259" key="8">
    <source>
        <dbReference type="PROSITE" id="PS51324"/>
    </source>
</evidence>
<evidence type="ECO:0000256" key="1">
    <source>
        <dbReference type="ARBA" id="ARBA00001974"/>
    </source>
</evidence>
<protein>
    <recommendedName>
        <fullName evidence="2">thiol oxidase</fullName>
        <ecNumber evidence="2">1.8.3.2</ecNumber>
    </recommendedName>
</protein>
<dbReference type="PANTHER" id="PTHR12645:SF0">
    <property type="entry name" value="FAD-LINKED SULFHYDRYL OXIDASE ALR"/>
    <property type="match status" value="1"/>
</dbReference>
<keyword evidence="7" id="KW-0472">Membrane</keyword>
<evidence type="ECO:0000256" key="7">
    <source>
        <dbReference type="SAM" id="Phobius"/>
    </source>
</evidence>
<name>A0A6C0EIH8_9ZZZZ</name>
<dbReference type="InterPro" id="IPR036774">
    <property type="entry name" value="ERV/ALR_sulphydryl_oxid_sf"/>
</dbReference>
<keyword evidence="5" id="KW-0560">Oxidoreductase</keyword>
<evidence type="ECO:0000256" key="4">
    <source>
        <dbReference type="ARBA" id="ARBA00022827"/>
    </source>
</evidence>
<proteinExistence type="predicted"/>
<keyword evidence="3" id="KW-0285">Flavoprotein</keyword>
<evidence type="ECO:0000313" key="9">
    <source>
        <dbReference type="EMBL" id="QHT27145.1"/>
    </source>
</evidence>
<evidence type="ECO:0000256" key="6">
    <source>
        <dbReference type="ARBA" id="ARBA00023157"/>
    </source>
</evidence>
<dbReference type="GO" id="GO:0016971">
    <property type="term" value="F:flavin-dependent sulfhydryl oxidase activity"/>
    <property type="evidence" value="ECO:0007669"/>
    <property type="project" value="InterPro"/>
</dbReference>